<dbReference type="RefSeq" id="WP_268758905.1">
    <property type="nucleotide sequence ID" value="NZ_CP113836.1"/>
</dbReference>
<keyword evidence="2" id="KW-0238">DNA-binding</keyword>
<dbReference type="InterPro" id="IPR023187">
    <property type="entry name" value="Tscrpt_reg_MarR-type_CS"/>
</dbReference>
<dbReference type="InterPro" id="IPR036388">
    <property type="entry name" value="WH-like_DNA-bd_sf"/>
</dbReference>
<keyword evidence="1" id="KW-0805">Transcription regulation</keyword>
<dbReference type="PANTHER" id="PTHR42756:SF1">
    <property type="entry name" value="TRANSCRIPTIONAL REPRESSOR OF EMRAB OPERON"/>
    <property type="match status" value="1"/>
</dbReference>
<dbReference type="PRINTS" id="PR00598">
    <property type="entry name" value="HTHMARR"/>
</dbReference>
<dbReference type="InterPro" id="IPR036390">
    <property type="entry name" value="WH_DNA-bd_sf"/>
</dbReference>
<dbReference type="PROSITE" id="PS50995">
    <property type="entry name" value="HTH_MARR_2"/>
    <property type="match status" value="1"/>
</dbReference>
<dbReference type="Pfam" id="PF01047">
    <property type="entry name" value="MarR"/>
    <property type="match status" value="1"/>
</dbReference>
<dbReference type="PANTHER" id="PTHR42756">
    <property type="entry name" value="TRANSCRIPTIONAL REGULATOR, MARR"/>
    <property type="match status" value="1"/>
</dbReference>
<evidence type="ECO:0000259" key="4">
    <source>
        <dbReference type="PROSITE" id="PS50995"/>
    </source>
</evidence>
<dbReference type="Gene3D" id="1.10.10.10">
    <property type="entry name" value="Winged helix-like DNA-binding domain superfamily/Winged helix DNA-binding domain"/>
    <property type="match status" value="1"/>
</dbReference>
<accession>A0ABY7BC44</accession>
<feature type="domain" description="HTH marR-type" evidence="4">
    <location>
        <begin position="15"/>
        <end position="147"/>
    </location>
</feature>
<dbReference type="EMBL" id="CP113836">
    <property type="protein sequence ID" value="WAL68812.1"/>
    <property type="molecule type" value="Genomic_DNA"/>
</dbReference>
<gene>
    <name evidence="5" type="ORF">ORV05_13910</name>
</gene>
<keyword evidence="3" id="KW-0804">Transcription</keyword>
<evidence type="ECO:0000313" key="5">
    <source>
        <dbReference type="EMBL" id="WAL68812.1"/>
    </source>
</evidence>
<dbReference type="SMART" id="SM00347">
    <property type="entry name" value="HTH_MARR"/>
    <property type="match status" value="1"/>
</dbReference>
<evidence type="ECO:0000256" key="3">
    <source>
        <dbReference type="ARBA" id="ARBA00023163"/>
    </source>
</evidence>
<dbReference type="SUPFAM" id="SSF46785">
    <property type="entry name" value="Winged helix' DNA-binding domain"/>
    <property type="match status" value="1"/>
</dbReference>
<evidence type="ECO:0000313" key="6">
    <source>
        <dbReference type="Proteomes" id="UP001163203"/>
    </source>
</evidence>
<dbReference type="Proteomes" id="UP001163203">
    <property type="component" value="Chromosome"/>
</dbReference>
<name>A0ABY7BC44_9PSEU</name>
<evidence type="ECO:0000256" key="1">
    <source>
        <dbReference type="ARBA" id="ARBA00023015"/>
    </source>
</evidence>
<proteinExistence type="predicted"/>
<dbReference type="PROSITE" id="PS01117">
    <property type="entry name" value="HTH_MARR_1"/>
    <property type="match status" value="1"/>
</dbReference>
<organism evidence="5 6">
    <name type="scientific">Amycolatopsis cynarae</name>
    <dbReference type="NCBI Taxonomy" id="2995223"/>
    <lineage>
        <taxon>Bacteria</taxon>
        <taxon>Bacillati</taxon>
        <taxon>Actinomycetota</taxon>
        <taxon>Actinomycetes</taxon>
        <taxon>Pseudonocardiales</taxon>
        <taxon>Pseudonocardiaceae</taxon>
        <taxon>Amycolatopsis</taxon>
    </lineage>
</organism>
<protein>
    <submittedName>
        <fullName evidence="5">MarR family transcriptional regulator</fullName>
    </submittedName>
</protein>
<keyword evidence="6" id="KW-1185">Reference proteome</keyword>
<reference evidence="5" key="1">
    <citation type="submission" date="2022-11" db="EMBL/GenBank/DDBJ databases">
        <authorList>
            <person name="Mo P."/>
        </authorList>
    </citation>
    <scope>NUCLEOTIDE SEQUENCE</scope>
    <source>
        <strain evidence="5">HUAS 11-8</strain>
    </source>
</reference>
<evidence type="ECO:0000256" key="2">
    <source>
        <dbReference type="ARBA" id="ARBA00023125"/>
    </source>
</evidence>
<sequence>MASQPREQVPGAAARFPVSFAVFAVARTHRALAAHLLRELGLFPGQEIMLLQLWDSDGQSQTSLGRTLGIDHSTVAKSVRRLEDAGLVTRTRSPQDRRVTLVHLTDRGRRLEKRVEEAWSALERETVKTLTTDEQATFVALARRIEAGLASGASADLPGASC</sequence>
<dbReference type="InterPro" id="IPR000835">
    <property type="entry name" value="HTH_MarR-typ"/>
</dbReference>